<feature type="compositionally biased region" description="Low complexity" evidence="1">
    <location>
        <begin position="194"/>
        <end position="205"/>
    </location>
</feature>
<feature type="non-terminal residue" evidence="2">
    <location>
        <position position="1"/>
    </location>
</feature>
<feature type="compositionally biased region" description="Basic and acidic residues" evidence="1">
    <location>
        <begin position="332"/>
        <end position="347"/>
    </location>
</feature>
<evidence type="ECO:0000313" key="2">
    <source>
        <dbReference type="EMBL" id="CAA9476175.1"/>
    </source>
</evidence>
<feature type="region of interest" description="Disordered" evidence="1">
    <location>
        <begin position="1"/>
        <end position="124"/>
    </location>
</feature>
<gene>
    <name evidence="2" type="ORF">AVDCRST_MAG38-1683</name>
</gene>
<proteinExistence type="predicted"/>
<feature type="compositionally biased region" description="Basic residues" evidence="1">
    <location>
        <begin position="284"/>
        <end position="301"/>
    </location>
</feature>
<name>A0A6J4RL94_9ACTN</name>
<feature type="compositionally biased region" description="Low complexity" evidence="1">
    <location>
        <begin position="260"/>
        <end position="283"/>
    </location>
</feature>
<feature type="non-terminal residue" evidence="2">
    <location>
        <position position="395"/>
    </location>
</feature>
<feature type="compositionally biased region" description="Basic residues" evidence="1">
    <location>
        <begin position="358"/>
        <end position="381"/>
    </location>
</feature>
<organism evidence="2">
    <name type="scientific">uncultured Solirubrobacteraceae bacterium</name>
    <dbReference type="NCBI Taxonomy" id="1162706"/>
    <lineage>
        <taxon>Bacteria</taxon>
        <taxon>Bacillati</taxon>
        <taxon>Actinomycetota</taxon>
        <taxon>Thermoleophilia</taxon>
        <taxon>Solirubrobacterales</taxon>
        <taxon>Solirubrobacteraceae</taxon>
        <taxon>environmental samples</taxon>
    </lineage>
</organism>
<protein>
    <submittedName>
        <fullName evidence="2">Uncharacterized MFS-type transporter</fullName>
    </submittedName>
</protein>
<dbReference type="EMBL" id="CADCVJ010000140">
    <property type="protein sequence ID" value="CAA9476175.1"/>
    <property type="molecule type" value="Genomic_DNA"/>
</dbReference>
<feature type="compositionally biased region" description="Basic residues" evidence="1">
    <location>
        <begin position="95"/>
        <end position="113"/>
    </location>
</feature>
<sequence>ERSLGDHRRLRRQWRRHRLLGGPDPVHPGALRSLQERHGADHRRHGHRGHPRPAGRRAGGRAARHGDGDAGRRCGLRPRRAAAGPGSASAAGRTRPVRPRRGVGLHGRRHERARRQGREGPRAPADVLAARRLGVRRDGRCGLRRRARGVRDRSARVGGGRVGDPARRPRRLPAPGRSRLGGGRCGRAEVRTPLARGAAARGALLPDHGHRGRDGRLERPLPAPGPRLQRGDGGAGLLVLHRRDDAGPPGRRRDQRPHRPGGAAALGGAADRVPAGRAAAGRSAGRRSGRAVPRRPRRGQRRPADVQRRRAPARHAGGARHRRGVLDGLDGLPRRPSADRVHGRRDLAAVGPGGAHPRGGRRLRAGPPCRRRHGRRRRAGRRAPAASARSGHRPM</sequence>
<feature type="compositionally biased region" description="Basic residues" evidence="1">
    <location>
        <begin position="309"/>
        <end position="323"/>
    </location>
</feature>
<dbReference type="AlphaFoldDB" id="A0A6J4RL94"/>
<reference evidence="2" key="1">
    <citation type="submission" date="2020-02" db="EMBL/GenBank/DDBJ databases">
        <authorList>
            <person name="Meier V. D."/>
        </authorList>
    </citation>
    <scope>NUCLEOTIDE SEQUENCE</scope>
    <source>
        <strain evidence="2">AVDCRST_MAG38</strain>
    </source>
</reference>
<feature type="compositionally biased region" description="Basic residues" evidence="1">
    <location>
        <begin position="40"/>
        <end position="63"/>
    </location>
</feature>
<feature type="compositionally biased region" description="Basic and acidic residues" evidence="1">
    <location>
        <begin position="207"/>
        <end position="219"/>
    </location>
</feature>
<feature type="compositionally biased region" description="Basic residues" evidence="1">
    <location>
        <begin position="8"/>
        <end position="19"/>
    </location>
</feature>
<feature type="region of interest" description="Disordered" evidence="1">
    <location>
        <begin position="145"/>
        <end position="395"/>
    </location>
</feature>
<feature type="compositionally biased region" description="Low complexity" evidence="1">
    <location>
        <begin position="81"/>
        <end position="94"/>
    </location>
</feature>
<evidence type="ECO:0000256" key="1">
    <source>
        <dbReference type="SAM" id="MobiDB-lite"/>
    </source>
</evidence>
<accession>A0A6J4RL94</accession>